<dbReference type="EMBL" id="BGZK01000016">
    <property type="protein sequence ID" value="GBP05122.1"/>
    <property type="molecule type" value="Genomic_DNA"/>
</dbReference>
<evidence type="ECO:0000313" key="1">
    <source>
        <dbReference type="EMBL" id="GBP05122.1"/>
    </source>
</evidence>
<keyword evidence="2" id="KW-1185">Reference proteome</keyword>
<evidence type="ECO:0000313" key="2">
    <source>
        <dbReference type="Proteomes" id="UP000299102"/>
    </source>
</evidence>
<reference evidence="1 2" key="1">
    <citation type="journal article" date="2019" name="Commun. Biol.">
        <title>The bagworm genome reveals a unique fibroin gene that provides high tensile strength.</title>
        <authorList>
            <person name="Kono N."/>
            <person name="Nakamura H."/>
            <person name="Ohtoshi R."/>
            <person name="Tomita M."/>
            <person name="Numata K."/>
            <person name="Arakawa K."/>
        </authorList>
    </citation>
    <scope>NUCLEOTIDE SEQUENCE [LARGE SCALE GENOMIC DNA]</scope>
</reference>
<organism evidence="1 2">
    <name type="scientific">Eumeta variegata</name>
    <name type="common">Bagworm moth</name>
    <name type="synonym">Eumeta japonica</name>
    <dbReference type="NCBI Taxonomy" id="151549"/>
    <lineage>
        <taxon>Eukaryota</taxon>
        <taxon>Metazoa</taxon>
        <taxon>Ecdysozoa</taxon>
        <taxon>Arthropoda</taxon>
        <taxon>Hexapoda</taxon>
        <taxon>Insecta</taxon>
        <taxon>Pterygota</taxon>
        <taxon>Neoptera</taxon>
        <taxon>Endopterygota</taxon>
        <taxon>Lepidoptera</taxon>
        <taxon>Glossata</taxon>
        <taxon>Ditrysia</taxon>
        <taxon>Tineoidea</taxon>
        <taxon>Psychidae</taxon>
        <taxon>Oiketicinae</taxon>
        <taxon>Eumeta</taxon>
    </lineage>
</organism>
<name>A0A4C1SSM1_EUMVA</name>
<dbReference type="AlphaFoldDB" id="A0A4C1SSM1"/>
<protein>
    <submittedName>
        <fullName evidence="1">Uncharacterized protein</fullName>
    </submittedName>
</protein>
<sequence>MRARADNTHTNRRHRGQAVSAVLKVHAAAVCSNISVSAPDHGHTFDSDPVPGLVGLDSRFGFGPSPAFESDSLISSSDLNEDGN</sequence>
<accession>A0A4C1SSM1</accession>
<dbReference type="Proteomes" id="UP000299102">
    <property type="component" value="Unassembled WGS sequence"/>
</dbReference>
<comment type="caution">
    <text evidence="1">The sequence shown here is derived from an EMBL/GenBank/DDBJ whole genome shotgun (WGS) entry which is preliminary data.</text>
</comment>
<gene>
    <name evidence="1" type="ORF">EVAR_3444_1</name>
</gene>
<proteinExistence type="predicted"/>